<keyword evidence="1" id="KW-0812">Transmembrane</keyword>
<evidence type="ECO:0008006" key="4">
    <source>
        <dbReference type="Google" id="ProtNLM"/>
    </source>
</evidence>
<protein>
    <recommendedName>
        <fullName evidence="4">DUF3021 domain-containing protein</fullName>
    </recommendedName>
</protein>
<name>A0A1E8GP26_9LACT</name>
<evidence type="ECO:0000313" key="2">
    <source>
        <dbReference type="EMBL" id="OFI50024.1"/>
    </source>
</evidence>
<sequence>MIKELKGNFFQITSIMIIWVYFLSAFGKVGGSDYSFFGRIILIGLLFGLTFGVIYAYLWKYSTFKVITNIIISSLVNLFCGLLSVYLFSKEMFNFIFPYIYIMVIIVFIGHIIGFYFYSKHENKVISDELNSVL</sequence>
<accession>A0A1E8GP26</accession>
<keyword evidence="1" id="KW-0472">Membrane</keyword>
<gene>
    <name evidence="2" type="ORF">BG261_10290</name>
</gene>
<feature type="transmembrane region" description="Helical" evidence="1">
    <location>
        <begin position="70"/>
        <end position="89"/>
    </location>
</feature>
<organism evidence="2 3">
    <name type="scientific">Floricoccus tropicus</name>
    <dbReference type="NCBI Taxonomy" id="1859473"/>
    <lineage>
        <taxon>Bacteria</taxon>
        <taxon>Bacillati</taxon>
        <taxon>Bacillota</taxon>
        <taxon>Bacilli</taxon>
        <taxon>Lactobacillales</taxon>
        <taxon>Streptococcaceae</taxon>
        <taxon>Floricoccus</taxon>
    </lineage>
</organism>
<feature type="transmembrane region" description="Helical" evidence="1">
    <location>
        <begin position="95"/>
        <end position="118"/>
    </location>
</feature>
<evidence type="ECO:0000256" key="1">
    <source>
        <dbReference type="SAM" id="Phobius"/>
    </source>
</evidence>
<comment type="caution">
    <text evidence="2">The sequence shown here is derived from an EMBL/GenBank/DDBJ whole genome shotgun (WGS) entry which is preliminary data.</text>
</comment>
<dbReference type="AlphaFoldDB" id="A0A1E8GP26"/>
<dbReference type="Proteomes" id="UP000178622">
    <property type="component" value="Unassembled WGS sequence"/>
</dbReference>
<dbReference type="STRING" id="1859473.BG261_10290"/>
<evidence type="ECO:0000313" key="3">
    <source>
        <dbReference type="Proteomes" id="UP000178622"/>
    </source>
</evidence>
<dbReference type="RefSeq" id="WP_070791693.1">
    <property type="nucleotide sequence ID" value="NZ_MKIR01000004.1"/>
</dbReference>
<reference evidence="3" key="1">
    <citation type="submission" date="2016-09" db="EMBL/GenBank/DDBJ databases">
        <title>Draft genome sequence of a novel species of the family Streptococcaceae isolated from flowers.</title>
        <authorList>
            <person name="Chuah L.-O."/>
            <person name="Yap K.-P."/>
            <person name="Thong K.L."/>
            <person name="Liong M.T."/>
            <person name="Ahmad R."/>
            <person name="Rusul G."/>
        </authorList>
    </citation>
    <scope>NUCLEOTIDE SEQUENCE [LARGE SCALE GENOMIC DNA]</scope>
    <source>
        <strain evidence="3">DF1</strain>
    </source>
</reference>
<proteinExistence type="predicted"/>
<feature type="transmembrane region" description="Helical" evidence="1">
    <location>
        <begin position="12"/>
        <end position="30"/>
    </location>
</feature>
<keyword evidence="3" id="KW-1185">Reference proteome</keyword>
<dbReference type="OrthoDB" id="2610916at2"/>
<feature type="transmembrane region" description="Helical" evidence="1">
    <location>
        <begin position="36"/>
        <end position="58"/>
    </location>
</feature>
<dbReference type="EMBL" id="MKIR01000004">
    <property type="protein sequence ID" value="OFI50024.1"/>
    <property type="molecule type" value="Genomic_DNA"/>
</dbReference>
<keyword evidence="1" id="KW-1133">Transmembrane helix</keyword>